<keyword evidence="5" id="KW-0238">DNA-binding</keyword>
<evidence type="ECO:0000256" key="3">
    <source>
        <dbReference type="ARBA" id="ARBA00022574"/>
    </source>
</evidence>
<evidence type="ECO:0000313" key="8">
    <source>
        <dbReference type="Proteomes" id="UP000198372"/>
    </source>
</evidence>
<dbReference type="Gene3D" id="2.130.10.10">
    <property type="entry name" value="YVTN repeat-like/Quinoprotein amine dehydrogenase"/>
    <property type="match status" value="1"/>
</dbReference>
<dbReference type="InterPro" id="IPR015943">
    <property type="entry name" value="WD40/YVTN_repeat-like_dom_sf"/>
</dbReference>
<accession>A0A238F2N3</accession>
<dbReference type="STRING" id="269621.A0A238F2N3"/>
<dbReference type="OrthoDB" id="9890280at2759"/>
<feature type="compositionally biased region" description="Basic and acidic residues" evidence="6">
    <location>
        <begin position="54"/>
        <end position="65"/>
    </location>
</feature>
<dbReference type="InterPro" id="IPR036322">
    <property type="entry name" value="WD40_repeat_dom_sf"/>
</dbReference>
<keyword evidence="5" id="KW-0227">DNA damage</keyword>
<keyword evidence="3 5" id="KW-0853">WD repeat</keyword>
<feature type="region of interest" description="Disordered" evidence="6">
    <location>
        <begin position="22"/>
        <end position="102"/>
    </location>
</feature>
<evidence type="ECO:0000256" key="4">
    <source>
        <dbReference type="ARBA" id="ARBA00022737"/>
    </source>
</evidence>
<comment type="similarity">
    <text evidence="1 5">Belongs to the WD repeat DDB2/WDR76 family.</text>
</comment>
<reference evidence="8" key="1">
    <citation type="submission" date="2016-09" db="EMBL/GenBank/DDBJ databases">
        <authorList>
            <person name="Jeantristanb JTB J.-T."/>
            <person name="Ricardo R."/>
        </authorList>
    </citation>
    <scope>NUCLEOTIDE SEQUENCE [LARGE SCALE GENOMIC DNA]</scope>
</reference>
<organism evidence="7 8">
    <name type="scientific">Microbotryum intermedium</name>
    <dbReference type="NCBI Taxonomy" id="269621"/>
    <lineage>
        <taxon>Eukaryota</taxon>
        <taxon>Fungi</taxon>
        <taxon>Dikarya</taxon>
        <taxon>Basidiomycota</taxon>
        <taxon>Pucciniomycotina</taxon>
        <taxon>Microbotryomycetes</taxon>
        <taxon>Microbotryales</taxon>
        <taxon>Microbotryaceae</taxon>
        <taxon>Microbotryum</taxon>
    </lineage>
</organism>
<dbReference type="PANTHER" id="PTHR14773">
    <property type="entry name" value="WD REPEAT-CONTAINING PROTEIN 76"/>
    <property type="match status" value="1"/>
</dbReference>
<dbReference type="InterPro" id="IPR001680">
    <property type="entry name" value="WD40_rpt"/>
</dbReference>
<dbReference type="GO" id="GO:0006974">
    <property type="term" value="P:DNA damage response"/>
    <property type="evidence" value="ECO:0007669"/>
    <property type="project" value="UniProtKB-KW"/>
</dbReference>
<dbReference type="GO" id="GO:0003677">
    <property type="term" value="F:DNA binding"/>
    <property type="evidence" value="ECO:0007669"/>
    <property type="project" value="UniProtKB-UniRule"/>
</dbReference>
<protein>
    <recommendedName>
        <fullName evidence="2 5">DNA damage-binding protein CMR1</fullName>
    </recommendedName>
</protein>
<dbReference type="EMBL" id="FMSP01000001">
    <property type="protein sequence ID" value="SCV66969.1"/>
    <property type="molecule type" value="Genomic_DNA"/>
</dbReference>
<keyword evidence="8" id="KW-1185">Reference proteome</keyword>
<sequence length="578" mass="64015">MASLFAVRKAEQQKNAAALKALDFTPPAVSKPSSTASTATTKTKSTVPKKRPAPKRELPPREPTRARSTRMAAATGQQRTDEEIQAIAEANVKEEEEEKERLRIAKHGSRALEALTGVTGSLETQQLQEEFERLANYVADTTKQPVSPAKPSPSKTRRGASGSPQKAGGATGLGSANVDTKAPQKIVKSVKHRATVKIIPDRIYSMLVFAGDKKGHIGLWDATNAGTLISAATNGSIRDAAKNDNEDEEEEEEVLTPDRGHHYHWQGHLQNTVSQLKLAPNDPHKLYSSSYDCTLRCRDFTKDVDYEIMDLDRFDESEALVHSFDFTPSGRVLYAVDNNGGMVRRDLRQKMEKAERWYIDRAKVGCISINPANENMAVTAHLKKEMKLWDLRKFTTSAQETSLEDQMDEALLASYSYRNACSSAYFDWTGTKILSTCYDDYLRSKSIPTMSPTRMHSPDSKGVPDLQSGTLIRGRPNPWSRPSNLRPRSDMTVKVFGRYVSVFRAQWIHSPLIPSSFTIGNMKRYLDVYSADGTNIAHLADEMITAVPAVTAAHPTLGQARLYGGSASGKISFFKQVE</sequence>
<dbReference type="InterPro" id="IPR050853">
    <property type="entry name" value="WD_repeat_DNA-damage-binding"/>
</dbReference>
<dbReference type="AlphaFoldDB" id="A0A238F2N3"/>
<evidence type="ECO:0000256" key="6">
    <source>
        <dbReference type="SAM" id="MobiDB-lite"/>
    </source>
</evidence>
<feature type="region of interest" description="Disordered" evidence="6">
    <location>
        <begin position="449"/>
        <end position="484"/>
    </location>
</feature>
<name>A0A238F2N3_9BASI</name>
<dbReference type="SUPFAM" id="SSF50978">
    <property type="entry name" value="WD40 repeat-like"/>
    <property type="match status" value="1"/>
</dbReference>
<dbReference type="GO" id="GO:0005634">
    <property type="term" value="C:nucleus"/>
    <property type="evidence" value="ECO:0007669"/>
    <property type="project" value="TreeGrafter"/>
</dbReference>
<gene>
    <name evidence="7" type="ORF">BQ2448_5615</name>
</gene>
<comment type="function">
    <text evidence="5">DNA-binding protein that binds to both single- and double-stranded DNA. Binds preferentially to UV-damaged DNA. May be involved in DNA-metabolic processes.</text>
</comment>
<dbReference type="SMART" id="SM00320">
    <property type="entry name" value="WD40"/>
    <property type="match status" value="3"/>
</dbReference>
<dbReference type="PANTHER" id="PTHR14773:SF0">
    <property type="entry name" value="WD REPEAT-CONTAINING PROTEIN 76"/>
    <property type="match status" value="1"/>
</dbReference>
<evidence type="ECO:0000256" key="5">
    <source>
        <dbReference type="RuleBase" id="RU365004"/>
    </source>
</evidence>
<dbReference type="GO" id="GO:2000001">
    <property type="term" value="P:regulation of DNA damage checkpoint"/>
    <property type="evidence" value="ECO:0007669"/>
    <property type="project" value="TreeGrafter"/>
</dbReference>
<feature type="compositionally biased region" description="Low complexity" evidence="6">
    <location>
        <begin position="25"/>
        <end position="46"/>
    </location>
</feature>
<feature type="region of interest" description="Disordered" evidence="6">
    <location>
        <begin position="139"/>
        <end position="177"/>
    </location>
</feature>
<proteinExistence type="inferred from homology"/>
<evidence type="ECO:0000256" key="2">
    <source>
        <dbReference type="ARBA" id="ARBA00021132"/>
    </source>
</evidence>
<evidence type="ECO:0000256" key="1">
    <source>
        <dbReference type="ARBA" id="ARBA00005434"/>
    </source>
</evidence>
<evidence type="ECO:0000313" key="7">
    <source>
        <dbReference type="EMBL" id="SCV66969.1"/>
    </source>
</evidence>
<keyword evidence="4" id="KW-0677">Repeat</keyword>
<dbReference type="Proteomes" id="UP000198372">
    <property type="component" value="Unassembled WGS sequence"/>
</dbReference>